<feature type="signal peptide" evidence="1">
    <location>
        <begin position="1"/>
        <end position="21"/>
    </location>
</feature>
<dbReference type="OrthoDB" id="4991875at2759"/>
<name>A0A8H6XHB8_9AGAR</name>
<dbReference type="AlphaFoldDB" id="A0A8H6XHB8"/>
<evidence type="ECO:0000313" key="2">
    <source>
        <dbReference type="EMBL" id="KAF7341520.1"/>
    </source>
</evidence>
<proteinExistence type="predicted"/>
<dbReference type="Proteomes" id="UP000620124">
    <property type="component" value="Unassembled WGS sequence"/>
</dbReference>
<keyword evidence="1" id="KW-0732">Signal</keyword>
<comment type="caution">
    <text evidence="2">The sequence shown here is derived from an EMBL/GenBank/DDBJ whole genome shotgun (WGS) entry which is preliminary data.</text>
</comment>
<organism evidence="2 3">
    <name type="scientific">Mycena venus</name>
    <dbReference type="NCBI Taxonomy" id="2733690"/>
    <lineage>
        <taxon>Eukaryota</taxon>
        <taxon>Fungi</taxon>
        <taxon>Dikarya</taxon>
        <taxon>Basidiomycota</taxon>
        <taxon>Agaricomycotina</taxon>
        <taxon>Agaricomycetes</taxon>
        <taxon>Agaricomycetidae</taxon>
        <taxon>Agaricales</taxon>
        <taxon>Marasmiineae</taxon>
        <taxon>Mycenaceae</taxon>
        <taxon>Mycena</taxon>
    </lineage>
</organism>
<accession>A0A8H6XHB8</accession>
<evidence type="ECO:0000256" key="1">
    <source>
        <dbReference type="SAM" id="SignalP"/>
    </source>
</evidence>
<feature type="chain" id="PRO_5034410398" evidence="1">
    <location>
        <begin position="22"/>
        <end position="166"/>
    </location>
</feature>
<protein>
    <submittedName>
        <fullName evidence="2">Uncharacterized protein</fullName>
    </submittedName>
</protein>
<keyword evidence="3" id="KW-1185">Reference proteome</keyword>
<gene>
    <name evidence="2" type="ORF">MVEN_01889500</name>
</gene>
<evidence type="ECO:0000313" key="3">
    <source>
        <dbReference type="Proteomes" id="UP000620124"/>
    </source>
</evidence>
<reference evidence="2" key="1">
    <citation type="submission" date="2020-05" db="EMBL/GenBank/DDBJ databases">
        <title>Mycena genomes resolve the evolution of fungal bioluminescence.</title>
        <authorList>
            <person name="Tsai I.J."/>
        </authorList>
    </citation>
    <scope>NUCLEOTIDE SEQUENCE</scope>
    <source>
        <strain evidence="2">CCC161011</strain>
    </source>
</reference>
<sequence>MAGPLFQFFILATLASRFAIALPTPELLTLSVPIGESVAVSASIAGVDSQGDTTYILTASDPTNGAATATIVAGSNYISMDAVNQHDSVGFNFACGLDGTNVACTAPPQPGATSTDVFTVAQSALDTLVLDVAPTPTGKPNSSKRMSYSIFTASAAIGLPLALRLF</sequence>
<dbReference type="EMBL" id="JACAZI010000018">
    <property type="protein sequence ID" value="KAF7341520.1"/>
    <property type="molecule type" value="Genomic_DNA"/>
</dbReference>